<evidence type="ECO:0000256" key="3">
    <source>
        <dbReference type="ARBA" id="ARBA00022448"/>
    </source>
</evidence>
<keyword evidence="4" id="KW-1003">Cell membrane</keyword>
<keyword evidence="10" id="KW-1185">Reference proteome</keyword>
<evidence type="ECO:0000313" key="9">
    <source>
        <dbReference type="EMBL" id="MFF5297355.1"/>
    </source>
</evidence>
<feature type="transmembrane region" description="Helical" evidence="8">
    <location>
        <begin position="241"/>
        <end position="262"/>
    </location>
</feature>
<feature type="transmembrane region" description="Helical" evidence="8">
    <location>
        <begin position="64"/>
        <end position="85"/>
    </location>
</feature>
<dbReference type="Pfam" id="PF01594">
    <property type="entry name" value="AI-2E_transport"/>
    <property type="match status" value="1"/>
</dbReference>
<keyword evidence="3" id="KW-0813">Transport</keyword>
<gene>
    <name evidence="9" type="ORF">ACFY35_48675</name>
</gene>
<evidence type="ECO:0000256" key="5">
    <source>
        <dbReference type="ARBA" id="ARBA00022692"/>
    </source>
</evidence>
<dbReference type="RefSeq" id="WP_020511867.1">
    <property type="nucleotide sequence ID" value="NZ_JBIAZU010000011.1"/>
</dbReference>
<sequence>MPATRTVLRWAVVATCGVLGVLLVAYGLYLIRSILVLVLIALFLAISFEPVVRKLSAWGVPRGAAVAIVIVALVVLVAGFIWSLVPLIVEQGGHLADDLPGYVAKLSEESKGVREVTDRYHITERLTALAASLPGRLAGGAVGFFQRFTGALTSALTVLVLTIYFMGDLLRLRRGLLSVVPERRRQRVGEIIDVTVDKVGGYMIGNIIISVIAGTTTFLCLAALHVPFALPLAVTVAITDLIPMIGATLGATICVLVSLFTVGLWPRTILVIIFFVVYQLAENYLLVPRVFRNTVDMPAAAVLLVALTGGTLLGLAGVIMAIPVAATVKVVVAPLLSGPAETEAEVEAEDAGVPETQ</sequence>
<reference evidence="9 10" key="1">
    <citation type="submission" date="2024-10" db="EMBL/GenBank/DDBJ databases">
        <title>The Natural Products Discovery Center: Release of the First 8490 Sequenced Strains for Exploring Actinobacteria Biosynthetic Diversity.</title>
        <authorList>
            <person name="Kalkreuter E."/>
            <person name="Kautsar S.A."/>
            <person name="Yang D."/>
            <person name="Bader C.D."/>
            <person name="Teijaro C.N."/>
            <person name="Fluegel L."/>
            <person name="Davis C.M."/>
            <person name="Simpson J.R."/>
            <person name="Lauterbach L."/>
            <person name="Steele A.D."/>
            <person name="Gui C."/>
            <person name="Meng S."/>
            <person name="Li G."/>
            <person name="Viehrig K."/>
            <person name="Ye F."/>
            <person name="Su P."/>
            <person name="Kiefer A.F."/>
            <person name="Nichols A."/>
            <person name="Cepeda A.J."/>
            <person name="Yan W."/>
            <person name="Fan B."/>
            <person name="Jiang Y."/>
            <person name="Adhikari A."/>
            <person name="Zheng C.-J."/>
            <person name="Schuster L."/>
            <person name="Cowan T.M."/>
            <person name="Smanski M.J."/>
            <person name="Chevrette M.G."/>
            <person name="De Carvalho L.P.S."/>
            <person name="Shen B."/>
        </authorList>
    </citation>
    <scope>NUCLEOTIDE SEQUENCE [LARGE SCALE GENOMIC DNA]</scope>
    <source>
        <strain evidence="9 10">NPDC000087</strain>
    </source>
</reference>
<accession>A0ABW6WXR7</accession>
<comment type="subcellular location">
    <subcellularLocation>
        <location evidence="1">Cell membrane</location>
        <topology evidence="1">Multi-pass membrane protein</topology>
    </subcellularLocation>
</comment>
<keyword evidence="5 8" id="KW-0812">Transmembrane</keyword>
<dbReference type="PANTHER" id="PTHR21716">
    <property type="entry name" value="TRANSMEMBRANE PROTEIN"/>
    <property type="match status" value="1"/>
</dbReference>
<feature type="transmembrane region" description="Helical" evidence="8">
    <location>
        <begin position="299"/>
        <end position="322"/>
    </location>
</feature>
<feature type="transmembrane region" description="Helical" evidence="8">
    <location>
        <begin position="269"/>
        <end position="287"/>
    </location>
</feature>
<protein>
    <submittedName>
        <fullName evidence="9">AI-2E family transporter</fullName>
    </submittedName>
</protein>
<dbReference type="InterPro" id="IPR002549">
    <property type="entry name" value="AI-2E-like"/>
</dbReference>
<feature type="transmembrane region" description="Helical" evidence="8">
    <location>
        <begin position="207"/>
        <end position="229"/>
    </location>
</feature>
<evidence type="ECO:0000313" key="10">
    <source>
        <dbReference type="Proteomes" id="UP001602245"/>
    </source>
</evidence>
<feature type="transmembrane region" description="Helical" evidence="8">
    <location>
        <begin position="34"/>
        <end position="52"/>
    </location>
</feature>
<dbReference type="EMBL" id="JBIAZU010000011">
    <property type="protein sequence ID" value="MFF5297355.1"/>
    <property type="molecule type" value="Genomic_DNA"/>
</dbReference>
<name>A0ABW6WXR7_9ACTN</name>
<evidence type="ECO:0000256" key="1">
    <source>
        <dbReference type="ARBA" id="ARBA00004651"/>
    </source>
</evidence>
<keyword evidence="6 8" id="KW-1133">Transmembrane helix</keyword>
<proteinExistence type="inferred from homology"/>
<dbReference type="PANTHER" id="PTHR21716:SF53">
    <property type="entry name" value="PERMEASE PERM-RELATED"/>
    <property type="match status" value="1"/>
</dbReference>
<evidence type="ECO:0000256" key="2">
    <source>
        <dbReference type="ARBA" id="ARBA00009773"/>
    </source>
</evidence>
<feature type="transmembrane region" description="Helical" evidence="8">
    <location>
        <begin position="144"/>
        <end position="166"/>
    </location>
</feature>
<evidence type="ECO:0000256" key="8">
    <source>
        <dbReference type="SAM" id="Phobius"/>
    </source>
</evidence>
<keyword evidence="7 8" id="KW-0472">Membrane</keyword>
<evidence type="ECO:0000256" key="4">
    <source>
        <dbReference type="ARBA" id="ARBA00022475"/>
    </source>
</evidence>
<comment type="caution">
    <text evidence="9">The sequence shown here is derived from an EMBL/GenBank/DDBJ whole genome shotgun (WGS) entry which is preliminary data.</text>
</comment>
<evidence type="ECO:0000256" key="7">
    <source>
        <dbReference type="ARBA" id="ARBA00023136"/>
    </source>
</evidence>
<evidence type="ECO:0000256" key="6">
    <source>
        <dbReference type="ARBA" id="ARBA00022989"/>
    </source>
</evidence>
<dbReference type="Proteomes" id="UP001602245">
    <property type="component" value="Unassembled WGS sequence"/>
</dbReference>
<comment type="similarity">
    <text evidence="2">Belongs to the autoinducer-2 exporter (AI-2E) (TC 2.A.86) family.</text>
</comment>
<feature type="transmembrane region" description="Helical" evidence="8">
    <location>
        <begin position="7"/>
        <end position="28"/>
    </location>
</feature>
<organism evidence="9 10">
    <name type="scientific">Paractinoplanes globisporus</name>
    <dbReference type="NCBI Taxonomy" id="113565"/>
    <lineage>
        <taxon>Bacteria</taxon>
        <taxon>Bacillati</taxon>
        <taxon>Actinomycetota</taxon>
        <taxon>Actinomycetes</taxon>
        <taxon>Micromonosporales</taxon>
        <taxon>Micromonosporaceae</taxon>
        <taxon>Paractinoplanes</taxon>
    </lineage>
</organism>